<reference evidence="1 2" key="1">
    <citation type="journal article" date="2014" name="PLoS Genet.">
        <title>Phylogenetically driven sequencing of extremely halophilic archaea reveals strategies for static and dynamic osmo-response.</title>
        <authorList>
            <person name="Becker E.A."/>
            <person name="Seitzer P.M."/>
            <person name="Tritt A."/>
            <person name="Larsen D."/>
            <person name="Krusor M."/>
            <person name="Yao A.I."/>
            <person name="Wu D."/>
            <person name="Madern D."/>
            <person name="Eisen J.A."/>
            <person name="Darling A.E."/>
            <person name="Facciotti M.T."/>
        </authorList>
    </citation>
    <scope>NUCLEOTIDE SEQUENCE [LARGE SCALE GENOMIC DNA]</scope>
    <source>
        <strain evidence="1 2">2-9-1</strain>
    </source>
</reference>
<keyword evidence="2" id="KW-1185">Reference proteome</keyword>
<dbReference type="Proteomes" id="UP000011626">
    <property type="component" value="Unassembled WGS sequence"/>
</dbReference>
<proteinExistence type="predicted"/>
<gene>
    <name evidence="1" type="ORF">C475_18756</name>
</gene>
<dbReference type="EMBL" id="AOIU01000040">
    <property type="protein sequence ID" value="ELZ21487.1"/>
    <property type="molecule type" value="Genomic_DNA"/>
</dbReference>
<protein>
    <submittedName>
        <fullName evidence="1">Uncharacterized protein</fullName>
    </submittedName>
</protein>
<organism evidence="1 2">
    <name type="scientific">Halosimplex carlsbadense 2-9-1</name>
    <dbReference type="NCBI Taxonomy" id="797114"/>
    <lineage>
        <taxon>Archaea</taxon>
        <taxon>Methanobacteriati</taxon>
        <taxon>Methanobacteriota</taxon>
        <taxon>Stenosarchaea group</taxon>
        <taxon>Halobacteria</taxon>
        <taxon>Halobacteriales</taxon>
        <taxon>Haloarculaceae</taxon>
        <taxon>Halosimplex</taxon>
    </lineage>
</organism>
<comment type="caution">
    <text evidence="1">The sequence shown here is derived from an EMBL/GenBank/DDBJ whole genome shotgun (WGS) entry which is preliminary data.</text>
</comment>
<evidence type="ECO:0000313" key="1">
    <source>
        <dbReference type="EMBL" id="ELZ21487.1"/>
    </source>
</evidence>
<evidence type="ECO:0000313" key="2">
    <source>
        <dbReference type="Proteomes" id="UP000011626"/>
    </source>
</evidence>
<dbReference type="AlphaFoldDB" id="M0CGK5"/>
<name>M0CGK5_9EURY</name>
<sequence length="284" mass="30559">MAPETRQPGTKAESGALFNAKEVRRHIRSHETARRLIVELFEALARHGLEALAGATTAGAFGFDAERLGQDRAVVVEEVLHGFGLFGLLADRLGRIGLVLVRVFGTGEPLTLGTASPLVPSDRLRRQVFQVEPLATERPNAIAEHPTATAQRGTSPGAHRRAPDERRGAFDGVLTDPTHGFLAGDEPESADGLRHVDGTLFAHLARCLRRHFDRGIRECRCLCDPCRRLDASAGQPLEDVLGQLAAGDSHRLVFFEGFGVATDILAGGAKALFGEVDRADRAGQ</sequence>
<accession>M0CGK5</accession>